<proteinExistence type="predicted"/>
<dbReference type="CDD" id="cd03801">
    <property type="entry name" value="GT4_PimA-like"/>
    <property type="match status" value="1"/>
</dbReference>
<keyword evidence="1" id="KW-0328">Glycosyltransferase</keyword>
<dbReference type="PANTHER" id="PTHR12526">
    <property type="entry name" value="GLYCOSYLTRANSFERASE"/>
    <property type="match status" value="1"/>
</dbReference>
<protein>
    <submittedName>
        <fullName evidence="5">Glycosyltransferase family 4 protein</fullName>
    </submittedName>
</protein>
<dbReference type="InterPro" id="IPR001296">
    <property type="entry name" value="Glyco_trans_1"/>
</dbReference>
<organism evidence="5 6">
    <name type="scientific">Pengzhenrongella sicca</name>
    <dbReference type="NCBI Taxonomy" id="2819238"/>
    <lineage>
        <taxon>Bacteria</taxon>
        <taxon>Bacillati</taxon>
        <taxon>Actinomycetota</taxon>
        <taxon>Actinomycetes</taxon>
        <taxon>Micrococcales</taxon>
        <taxon>Pengzhenrongella</taxon>
    </lineage>
</organism>
<evidence type="ECO:0000259" key="4">
    <source>
        <dbReference type="Pfam" id="PF13439"/>
    </source>
</evidence>
<dbReference type="Pfam" id="PF13439">
    <property type="entry name" value="Glyco_transf_4"/>
    <property type="match status" value="1"/>
</dbReference>
<dbReference type="AlphaFoldDB" id="A0A8A4ZAE1"/>
<dbReference type="RefSeq" id="WP_227423143.1">
    <property type="nucleotide sequence ID" value="NZ_CP071868.1"/>
</dbReference>
<name>A0A8A4ZAE1_9MICO</name>
<dbReference type="InterPro" id="IPR028098">
    <property type="entry name" value="Glyco_trans_4-like_N"/>
</dbReference>
<keyword evidence="6" id="KW-1185">Reference proteome</keyword>
<feature type="domain" description="Glycosyl transferase family 1" evidence="3">
    <location>
        <begin position="198"/>
        <end position="350"/>
    </location>
</feature>
<dbReference type="PANTHER" id="PTHR12526:SF510">
    <property type="entry name" value="D-INOSITOL 3-PHOSPHATE GLYCOSYLTRANSFERASE"/>
    <property type="match status" value="1"/>
</dbReference>
<dbReference type="GO" id="GO:0016757">
    <property type="term" value="F:glycosyltransferase activity"/>
    <property type="evidence" value="ECO:0007669"/>
    <property type="project" value="UniProtKB-KW"/>
</dbReference>
<dbReference type="KEGG" id="psic:J4E96_16420"/>
<dbReference type="Gene3D" id="3.40.50.2000">
    <property type="entry name" value="Glycogen Phosphorylase B"/>
    <property type="match status" value="2"/>
</dbReference>
<evidence type="ECO:0000313" key="5">
    <source>
        <dbReference type="EMBL" id="QTE28892.1"/>
    </source>
</evidence>
<evidence type="ECO:0000313" key="6">
    <source>
        <dbReference type="Proteomes" id="UP000663937"/>
    </source>
</evidence>
<evidence type="ECO:0000256" key="2">
    <source>
        <dbReference type="ARBA" id="ARBA00022679"/>
    </source>
</evidence>
<accession>A0A8A4ZAE1</accession>
<sequence>MAELRPWLLIAAAADRYGADAMLVYVAGHLRDRQPRVRVVLPEDGPLRELIAERGIAHEVSPTFVLRKRLAQPAFGLRELARTPARIVRHVRLLRAATGAAVYVNTVTVPLWPLLARAAGRPTVIHVHEILGGGSGRARLVRRALYVQLFAAGRVICVSDAVRRDVLAAWPRLADRAVTVLNADFEAVARAEPLEPAPDARDLVVVGRLSPRKGQHVVLEAIAGLDPARRPSVALVGTVFTGYEWYETKLREVAAEHGIDARFPGYLPKEEGFAAGAVVVVPSTVPDPAPLVVIEALARGCVVLAARTGGIPELLGSAGILFEPDDAGSLRAALVQVAELTAAQRRDLRSGALKRAGELSATAYWDQLDAVLVG</sequence>
<evidence type="ECO:0000256" key="1">
    <source>
        <dbReference type="ARBA" id="ARBA00022676"/>
    </source>
</evidence>
<dbReference type="EMBL" id="CP071868">
    <property type="protein sequence ID" value="QTE28892.1"/>
    <property type="molecule type" value="Genomic_DNA"/>
</dbReference>
<feature type="domain" description="Glycosyltransferase subfamily 4-like N-terminal" evidence="4">
    <location>
        <begin position="18"/>
        <end position="178"/>
    </location>
</feature>
<dbReference type="Proteomes" id="UP000663937">
    <property type="component" value="Chromosome"/>
</dbReference>
<keyword evidence="2" id="KW-0808">Transferase</keyword>
<dbReference type="SUPFAM" id="SSF53756">
    <property type="entry name" value="UDP-Glycosyltransferase/glycogen phosphorylase"/>
    <property type="match status" value="1"/>
</dbReference>
<evidence type="ECO:0000259" key="3">
    <source>
        <dbReference type="Pfam" id="PF00534"/>
    </source>
</evidence>
<reference evidence="5" key="1">
    <citation type="submission" date="2021-03" db="EMBL/GenBank/DDBJ databases">
        <title>Pengzhenrongella sicca gen. nov., sp. nov., a new member of suborder Micrococcineae isolated from High-Arctic tundra soil.</title>
        <authorList>
            <person name="Peng F."/>
        </authorList>
    </citation>
    <scope>NUCLEOTIDE SEQUENCE</scope>
    <source>
        <strain evidence="5">LRZ-2</strain>
    </source>
</reference>
<dbReference type="Pfam" id="PF00534">
    <property type="entry name" value="Glycos_transf_1"/>
    <property type="match status" value="1"/>
</dbReference>
<gene>
    <name evidence="5" type="ORF">J4E96_16420</name>
</gene>